<organism evidence="2 3">
    <name type="scientific">Chanos chanos</name>
    <name type="common">Milkfish</name>
    <name type="synonym">Mugil chanos</name>
    <dbReference type="NCBI Taxonomy" id="29144"/>
    <lineage>
        <taxon>Eukaryota</taxon>
        <taxon>Metazoa</taxon>
        <taxon>Chordata</taxon>
        <taxon>Craniata</taxon>
        <taxon>Vertebrata</taxon>
        <taxon>Euteleostomi</taxon>
        <taxon>Actinopterygii</taxon>
        <taxon>Neopterygii</taxon>
        <taxon>Teleostei</taxon>
        <taxon>Ostariophysi</taxon>
        <taxon>Gonorynchiformes</taxon>
        <taxon>Chanidae</taxon>
        <taxon>Chanos</taxon>
    </lineage>
</organism>
<evidence type="ECO:0000313" key="3">
    <source>
        <dbReference type="RefSeq" id="XP_030646912.1"/>
    </source>
</evidence>
<dbReference type="FunCoup" id="A0A6J2WS88">
    <property type="interactions" value="1"/>
</dbReference>
<name>A0A6J2WS88_CHACN</name>
<dbReference type="InParanoid" id="A0A6J2WS88"/>
<reference evidence="3" key="1">
    <citation type="submission" date="2025-08" db="UniProtKB">
        <authorList>
            <consortium name="RefSeq"/>
        </authorList>
    </citation>
    <scope>IDENTIFICATION</scope>
</reference>
<dbReference type="GeneID" id="115827241"/>
<proteinExistence type="predicted"/>
<gene>
    <name evidence="3" type="primary">lnp1</name>
</gene>
<feature type="compositionally biased region" description="Basic and acidic residues" evidence="1">
    <location>
        <begin position="92"/>
        <end position="104"/>
    </location>
</feature>
<dbReference type="PANTHER" id="PTHR35667:SF1">
    <property type="entry name" value="LEUKEMIA NUP98 FUSION PARTNER 1"/>
    <property type="match status" value="1"/>
</dbReference>
<feature type="compositionally biased region" description="Basic residues" evidence="1">
    <location>
        <begin position="30"/>
        <end position="40"/>
    </location>
</feature>
<dbReference type="Pfam" id="PF15419">
    <property type="entry name" value="LNP1"/>
    <property type="match status" value="1"/>
</dbReference>
<feature type="region of interest" description="Disordered" evidence="1">
    <location>
        <begin position="160"/>
        <end position="182"/>
    </location>
</feature>
<dbReference type="InterPro" id="IPR029280">
    <property type="entry name" value="LNP1"/>
</dbReference>
<evidence type="ECO:0000256" key="1">
    <source>
        <dbReference type="SAM" id="MobiDB-lite"/>
    </source>
</evidence>
<sequence length="208" mass="24133">MDNEEDDDGNFTKWMSSYWGHGAEEEQAKERKRSFRRPTRAKADRRASLPCMSQFEAMQLNQLHVATMPPAPVHLKTREEKEIRSHPRVRRVSSDDNGRTKSSAENRITPIPELTESFERRLRIHNQKGDADNHCLICRDNVRGGGGGMQELHCSHRFHKEGRRPDQGLRPRSGSSAAACERRKEVPFCAGQEEHRMPRRQLSLRRQR</sequence>
<dbReference type="RefSeq" id="XP_030646912.1">
    <property type="nucleotide sequence ID" value="XM_030791052.1"/>
</dbReference>
<accession>A0A6J2WS88</accession>
<dbReference type="Proteomes" id="UP000504632">
    <property type="component" value="Chromosome 14"/>
</dbReference>
<dbReference type="AlphaFoldDB" id="A0A6J2WS88"/>
<feature type="region of interest" description="Disordered" evidence="1">
    <location>
        <begin position="79"/>
        <end position="106"/>
    </location>
</feature>
<feature type="region of interest" description="Disordered" evidence="1">
    <location>
        <begin position="1"/>
        <end position="48"/>
    </location>
</feature>
<evidence type="ECO:0000313" key="2">
    <source>
        <dbReference type="Proteomes" id="UP000504632"/>
    </source>
</evidence>
<dbReference type="PANTHER" id="PTHR35667">
    <property type="entry name" value="LEUKEMIA NUP98 FUSION PARTNER 1"/>
    <property type="match status" value="1"/>
</dbReference>
<dbReference type="CTD" id="348801"/>
<protein>
    <submittedName>
        <fullName evidence="3">Leukemia NUP98 fusion partner 1</fullName>
    </submittedName>
</protein>
<dbReference type="OrthoDB" id="8062037at2759"/>
<keyword evidence="2" id="KW-1185">Reference proteome</keyword>